<organism evidence="2 3">
    <name type="scientific">Pontoporia blainvillei</name>
    <name type="common">Franciscana</name>
    <name type="synonym">Delphinus blainvillei</name>
    <dbReference type="NCBI Taxonomy" id="48723"/>
    <lineage>
        <taxon>Eukaryota</taxon>
        <taxon>Metazoa</taxon>
        <taxon>Chordata</taxon>
        <taxon>Craniata</taxon>
        <taxon>Vertebrata</taxon>
        <taxon>Euteleostomi</taxon>
        <taxon>Mammalia</taxon>
        <taxon>Eutheria</taxon>
        <taxon>Laurasiatheria</taxon>
        <taxon>Artiodactyla</taxon>
        <taxon>Whippomorpha</taxon>
        <taxon>Cetacea</taxon>
        <taxon>Odontoceti</taxon>
        <taxon>Pontoporiidae</taxon>
        <taxon>Pontoporia</taxon>
    </lineage>
</organism>
<keyword evidence="3" id="KW-1185">Reference proteome</keyword>
<feature type="region of interest" description="Disordered" evidence="1">
    <location>
        <begin position="1"/>
        <end position="29"/>
    </location>
</feature>
<comment type="caution">
    <text evidence="2">The sequence shown here is derived from an EMBL/GenBank/DDBJ whole genome shotgun (WGS) entry which is preliminary data.</text>
</comment>
<gene>
    <name evidence="2" type="ORF">BU61_9095</name>
</gene>
<name>A0ABX0S8M4_PONBL</name>
<evidence type="ECO:0000313" key="3">
    <source>
        <dbReference type="Proteomes" id="UP001165941"/>
    </source>
</evidence>
<sequence length="358" mass="39920">MAQISNNNGFKQCSSSHLEPTRTKDVGKEEALQMEAEALAKLQKDRRVTNNQRGYEWSSSTRQKAQVYSKQDYDLMVFPESDTQKRAVDIDVEKLTQAELEKLLLDDSFETRKTPVLPVTPVLSPSFSAQLYLRPAIQRGQWPPGLSGPSSYSLPSVYQSTYSSKQTVFQNGFNPRMPTFPSTEPIYLRLPGQSPYFSYPLTPTAPFHPQGSLPIYRPVVSPDMAKLFDKIASTSEFLKNGKARTDLEINSKAAISNLQVSPKSGDISKFDWLDLDPLSKPKVDSVEVLDHEEEKNIPGLLADDPWDAVLLEERSPASCHLERKVNGKSLSGAAVTRSQSLNIRTTQPTKVQGQISQV</sequence>
<evidence type="ECO:0000256" key="1">
    <source>
        <dbReference type="SAM" id="MobiDB-lite"/>
    </source>
</evidence>
<dbReference type="EMBL" id="PGGH01236421">
    <property type="protein sequence ID" value="NIG60963.1"/>
    <property type="molecule type" value="Genomic_DNA"/>
</dbReference>
<feature type="compositionally biased region" description="Basic and acidic residues" evidence="1">
    <location>
        <begin position="19"/>
        <end position="29"/>
    </location>
</feature>
<reference evidence="2" key="1">
    <citation type="submission" date="2018-05" db="EMBL/GenBank/DDBJ databases">
        <authorList>
            <person name="Pedro S.L.S."/>
            <person name="Freitas R.C."/>
            <person name="Barreto A.S."/>
            <person name="Lima A.O.S."/>
        </authorList>
    </citation>
    <scope>NUCLEOTIDE SEQUENCE</scope>
    <source>
        <strain evidence="2">BP203</strain>
        <tissue evidence="2">Muscle</tissue>
    </source>
</reference>
<proteinExistence type="predicted"/>
<evidence type="ECO:0000313" key="2">
    <source>
        <dbReference type="EMBL" id="NIG60963.1"/>
    </source>
</evidence>
<dbReference type="Proteomes" id="UP001165941">
    <property type="component" value="Unassembled WGS sequence"/>
</dbReference>
<protein>
    <submittedName>
        <fullName evidence="2">Phosphatidylinositol 4-phosphate 3-kinase C2 domain-containing subunit alpha</fullName>
    </submittedName>
</protein>
<feature type="compositionally biased region" description="Polar residues" evidence="1">
    <location>
        <begin position="1"/>
        <end position="18"/>
    </location>
</feature>
<accession>A0ABX0S8M4</accession>